<dbReference type="PANTHER" id="PTHR43320:SF3">
    <property type="entry name" value="CARBOHYDRATE KINASE PFKB DOMAIN-CONTAINING PROTEIN"/>
    <property type="match status" value="1"/>
</dbReference>
<dbReference type="STRING" id="1333998.M2A_0233"/>
<keyword evidence="6" id="KW-1185">Reference proteome</keyword>
<sequence>MSTARFDVAGIGNAIVDIIAEAGDEFLIANGIQKGGMTLIDEPRAEELYAKMGPAVEVSGGSCANTIAGIASLGGKGVYFGKVRDDQLGKVFQHDLKSMGVHFDTVPATDGPSTARCYILVTPDAQRSMNTFLGAAGGIGPDDIDEDLIKASAITYMEGYLWDPPRAKEAFVKASGIAHEAGRVVSLTLSDSFCVDRYRDEFRKLAKEEVDLLFANEAEIMSLYEVDEFDAALQSVRKDCKFAALTRSEAGSVIIADGEVHVVDAVKIPKIVDSNGAGDLYAAGFLFGLARGYGPVRCGQLGSLAASESISHYGPRPMISLKDLAEEKDLL</sequence>
<proteinExistence type="inferred from homology"/>
<dbReference type="SUPFAM" id="SSF53613">
    <property type="entry name" value="Ribokinase-like"/>
    <property type="match status" value="1"/>
</dbReference>
<keyword evidence="2" id="KW-0808">Transferase</keyword>
<evidence type="ECO:0000313" key="5">
    <source>
        <dbReference type="EMBL" id="GAK43734.1"/>
    </source>
</evidence>
<keyword evidence="3 5" id="KW-0418">Kinase</keyword>
<dbReference type="AlphaFoldDB" id="A0A081B6R6"/>
<name>A0A081B6R6_9HYPH</name>
<dbReference type="PROSITE" id="PS00584">
    <property type="entry name" value="PFKB_KINASES_2"/>
    <property type="match status" value="1"/>
</dbReference>
<evidence type="ECO:0000259" key="4">
    <source>
        <dbReference type="Pfam" id="PF00294"/>
    </source>
</evidence>
<dbReference type="Proteomes" id="UP000028702">
    <property type="component" value="Unassembled WGS sequence"/>
</dbReference>
<dbReference type="EMBL" id="BBIO01000001">
    <property type="protein sequence ID" value="GAK43734.1"/>
    <property type="molecule type" value="Genomic_DNA"/>
</dbReference>
<dbReference type="InterPro" id="IPR011611">
    <property type="entry name" value="PfkB_dom"/>
</dbReference>
<gene>
    <name evidence="5" type="ORF">M2A_0233</name>
</gene>
<evidence type="ECO:0000313" key="6">
    <source>
        <dbReference type="Proteomes" id="UP000028702"/>
    </source>
</evidence>
<protein>
    <submittedName>
        <fullName evidence="5">Ribokinase-like domain-containing protein</fullName>
    </submittedName>
</protein>
<comment type="similarity">
    <text evidence="1">Belongs to the carbohydrate kinase PfkB family.</text>
</comment>
<comment type="caution">
    <text evidence="5">The sequence shown here is derived from an EMBL/GenBank/DDBJ whole genome shotgun (WGS) entry which is preliminary data.</text>
</comment>
<accession>A0A081B6R6</accession>
<dbReference type="Gene3D" id="3.30.1110.10">
    <property type="match status" value="1"/>
</dbReference>
<dbReference type="GO" id="GO:0016301">
    <property type="term" value="F:kinase activity"/>
    <property type="evidence" value="ECO:0007669"/>
    <property type="project" value="UniProtKB-KW"/>
</dbReference>
<feature type="domain" description="Carbohydrate kinase PfkB" evidence="4">
    <location>
        <begin position="56"/>
        <end position="317"/>
    </location>
</feature>
<dbReference type="Pfam" id="PF00294">
    <property type="entry name" value="PfkB"/>
    <property type="match status" value="1"/>
</dbReference>
<dbReference type="PANTHER" id="PTHR43320">
    <property type="entry name" value="SUGAR KINASE"/>
    <property type="match status" value="1"/>
</dbReference>
<dbReference type="InterPro" id="IPR029056">
    <property type="entry name" value="Ribokinase-like"/>
</dbReference>
<evidence type="ECO:0000256" key="1">
    <source>
        <dbReference type="ARBA" id="ARBA00010688"/>
    </source>
</evidence>
<dbReference type="eggNOG" id="COG0524">
    <property type="taxonomic scope" value="Bacteria"/>
</dbReference>
<dbReference type="InterPro" id="IPR052700">
    <property type="entry name" value="Carb_kinase_PfkB-like"/>
</dbReference>
<organism evidence="5 6">
    <name type="scientific">Tepidicaulis marinus</name>
    <dbReference type="NCBI Taxonomy" id="1333998"/>
    <lineage>
        <taxon>Bacteria</taxon>
        <taxon>Pseudomonadati</taxon>
        <taxon>Pseudomonadota</taxon>
        <taxon>Alphaproteobacteria</taxon>
        <taxon>Hyphomicrobiales</taxon>
        <taxon>Parvibaculaceae</taxon>
        <taxon>Tepidicaulis</taxon>
    </lineage>
</organism>
<evidence type="ECO:0000256" key="3">
    <source>
        <dbReference type="ARBA" id="ARBA00022777"/>
    </source>
</evidence>
<dbReference type="Gene3D" id="3.40.1190.20">
    <property type="match status" value="1"/>
</dbReference>
<dbReference type="CDD" id="cd01168">
    <property type="entry name" value="adenosine_kinase"/>
    <property type="match status" value="1"/>
</dbReference>
<dbReference type="RefSeq" id="WP_045441882.1">
    <property type="nucleotide sequence ID" value="NZ_BBIO01000001.1"/>
</dbReference>
<evidence type="ECO:0000256" key="2">
    <source>
        <dbReference type="ARBA" id="ARBA00022679"/>
    </source>
</evidence>
<dbReference type="InterPro" id="IPR002173">
    <property type="entry name" value="Carboh/pur_kinase_PfkB_CS"/>
</dbReference>
<reference evidence="5 6" key="1">
    <citation type="submission" date="2014-07" db="EMBL/GenBank/DDBJ databases">
        <title>Tepidicaulis marinum gen. nov., sp. nov., a novel marine bacterium denitrifying nitrate to nitrous oxide strictly under microaerobic conditions.</title>
        <authorList>
            <person name="Takeuchi M."/>
            <person name="Yamagishi T."/>
            <person name="Kamagata Y."/>
            <person name="Oshima K."/>
            <person name="Hattori M."/>
            <person name="Katayama T."/>
            <person name="Hanada S."/>
            <person name="Tamaki H."/>
            <person name="Marumo K."/>
            <person name="Maeda H."/>
            <person name="Nedachi M."/>
            <person name="Iwasaki W."/>
            <person name="Suwa Y."/>
            <person name="Sakata S."/>
        </authorList>
    </citation>
    <scope>NUCLEOTIDE SEQUENCE [LARGE SCALE GENOMIC DNA]</scope>
    <source>
        <strain evidence="5 6">MA2</strain>
    </source>
</reference>